<keyword evidence="1" id="KW-0732">Signal</keyword>
<evidence type="ECO:0000313" key="5">
    <source>
        <dbReference type="Proteomes" id="UP000027442"/>
    </source>
</evidence>
<feature type="domain" description="GH29D-like beta-sandwich" evidence="2">
    <location>
        <begin position="225"/>
        <end position="297"/>
    </location>
</feature>
<feature type="chain" id="PRO_5001668664" evidence="1">
    <location>
        <begin position="23"/>
        <end position="513"/>
    </location>
</feature>
<dbReference type="AlphaFoldDB" id="A0A069QL64"/>
<dbReference type="RefSeq" id="WP_025789829.1">
    <property type="nucleotide sequence ID" value="NZ_KB899210.1"/>
</dbReference>
<dbReference type="PATRIC" id="fig|1122985.7.peg.399"/>
<keyword evidence="5" id="KW-1185">Reference proteome</keyword>
<dbReference type="eggNOG" id="COG2273">
    <property type="taxonomic scope" value="Bacteria"/>
</dbReference>
<reference evidence="4 5" key="1">
    <citation type="submission" date="2013-08" db="EMBL/GenBank/DDBJ databases">
        <authorList>
            <person name="Weinstock G."/>
            <person name="Sodergren E."/>
            <person name="Wylie T."/>
            <person name="Fulton L."/>
            <person name="Fulton R."/>
            <person name="Fronick C."/>
            <person name="O'Laughlin M."/>
            <person name="Godfrey J."/>
            <person name="Miner T."/>
            <person name="Herter B."/>
            <person name="Appelbaum E."/>
            <person name="Cordes M."/>
            <person name="Lek S."/>
            <person name="Wollam A."/>
            <person name="Pepin K.H."/>
            <person name="Palsikar V.B."/>
            <person name="Mitreva M."/>
            <person name="Wilson R.K."/>
        </authorList>
    </citation>
    <scope>NUCLEOTIDE SEQUENCE [LARGE SCALE GENOMIC DNA]</scope>
    <source>
        <strain evidence="4 5">ATCC 15930</strain>
    </source>
</reference>
<dbReference type="Pfam" id="PF20009">
    <property type="entry name" value="GEVED"/>
    <property type="match status" value="2"/>
</dbReference>
<feature type="domain" description="GEVED" evidence="3">
    <location>
        <begin position="104"/>
        <end position="209"/>
    </location>
</feature>
<name>A0A069QL64_HOYLO</name>
<dbReference type="HOGENOM" id="CLU_530863_0_0_10"/>
<feature type="signal peptide" evidence="1">
    <location>
        <begin position="1"/>
        <end position="22"/>
    </location>
</feature>
<dbReference type="EMBL" id="JNGW01000014">
    <property type="protein sequence ID" value="KDR53588.1"/>
    <property type="molecule type" value="Genomic_DNA"/>
</dbReference>
<gene>
    <name evidence="4" type="ORF">HMPREF1991_00383</name>
</gene>
<comment type="caution">
    <text evidence="4">The sequence shown here is derived from an EMBL/GenBank/DDBJ whole genome shotgun (WGS) entry which is preliminary data.</text>
</comment>
<accession>A0A069QL64</accession>
<dbReference type="InterPro" id="IPR045474">
    <property type="entry name" value="GEVED"/>
</dbReference>
<sequence length="513" mass="56440">MRKFSTLILGAALSFSTFSAMRAQNYCEPNKSSGGSKWAHANSQSFYSLKVSSDGNEIYTFIDDVGSKQYNWLQDTEGFSVSTGKSIVLDVRSGIWTWDIQVGFDWDGDGDFEDLQRAFSTVGKKPTDKETSWNPKYKDTYASADWRKAEQTRLGHRGVIRHQFTFAVPANAKIGKTRMRILCDGDGGTADFEMCMPVGYAGSMHDFGVTVVGENVTAKPVFSVANGTYKTDQTVTITSATPDAKIYYTLDGKEPTIASGMLYDGPVKVRVPEETTAQVMLKAIAVKDGMQNSNVATANYTIQKAWSIVTGTVHATEDRYITSATTENAKQNLNFTQTTKPSMVYINTGSAFTVTAGSSFDLHVQCSADMKWNHAIVFVDWNHNYSFDDEGEQLFKVGEESKGNDEVVDFTRSISVPASANVGATRMRVQFTDAWHKKSEPNHTHSAEDVIDKGGVYDFVVNVEKAIVNAIEGVSTDKAESVVYTLEGLKLNKKVAELPKGVYIVNGKKVVIR</sequence>
<feature type="domain" description="GEVED" evidence="3">
    <location>
        <begin position="376"/>
        <end position="462"/>
    </location>
</feature>
<evidence type="ECO:0000259" key="3">
    <source>
        <dbReference type="Pfam" id="PF20009"/>
    </source>
</evidence>
<protein>
    <submittedName>
        <fullName evidence="4">Uncharacterized protein</fullName>
    </submittedName>
</protein>
<dbReference type="InterPro" id="IPR059177">
    <property type="entry name" value="GH29D-like_dom"/>
</dbReference>
<proteinExistence type="predicted"/>
<evidence type="ECO:0000313" key="4">
    <source>
        <dbReference type="EMBL" id="KDR53588.1"/>
    </source>
</evidence>
<organism evidence="4 5">
    <name type="scientific">Hoylesella loescheii DSM 19665 = JCM 12249 = ATCC 15930</name>
    <dbReference type="NCBI Taxonomy" id="1122985"/>
    <lineage>
        <taxon>Bacteria</taxon>
        <taxon>Pseudomonadati</taxon>
        <taxon>Bacteroidota</taxon>
        <taxon>Bacteroidia</taxon>
        <taxon>Bacteroidales</taxon>
        <taxon>Prevotellaceae</taxon>
        <taxon>Hoylesella</taxon>
    </lineage>
</organism>
<dbReference type="Proteomes" id="UP000027442">
    <property type="component" value="Unassembled WGS sequence"/>
</dbReference>
<evidence type="ECO:0000259" key="2">
    <source>
        <dbReference type="Pfam" id="PF13290"/>
    </source>
</evidence>
<evidence type="ECO:0000256" key="1">
    <source>
        <dbReference type="SAM" id="SignalP"/>
    </source>
</evidence>
<dbReference type="Pfam" id="PF13290">
    <property type="entry name" value="CHB_HEX_C_1"/>
    <property type="match status" value="1"/>
</dbReference>